<organism evidence="3 4">
    <name type="scientific">Pseudoduganella guangdongensis</name>
    <dbReference type="NCBI Taxonomy" id="2692179"/>
    <lineage>
        <taxon>Bacteria</taxon>
        <taxon>Pseudomonadati</taxon>
        <taxon>Pseudomonadota</taxon>
        <taxon>Betaproteobacteria</taxon>
        <taxon>Burkholderiales</taxon>
        <taxon>Oxalobacteraceae</taxon>
        <taxon>Telluria group</taxon>
        <taxon>Pseudoduganella</taxon>
    </lineage>
</organism>
<dbReference type="AlphaFoldDB" id="A0A6N9HI88"/>
<proteinExistence type="predicted"/>
<dbReference type="Pfam" id="PF13400">
    <property type="entry name" value="Tad"/>
    <property type="match status" value="1"/>
</dbReference>
<sequence>MRQPAPYRKQQRGAIAVMTGLLMLLVLIPVAGLVLDLGHLYIVKSELQNMADASALAAAKDLDNSTAGVNKAVATGKALALKNRYDFGSTMTLQDANFRFGPTPDGPWYTVADTQSNPNGRSFVEVDTRTGGNGGTATSINTYLMRVAGRNTTQTYGSAVAGRYTNTVTPIGICAVDPTTRTASYNYGTFTELVEYGFRRGVTYNVFELGSLGGATSDPYQINPINSPPGACNAGNSSANVTAPFMCVGNSAVLPTGVGQVYTNTGMTSSLDKALNSRFNDYSGGSQCDPGSAPPDINVKEYPCKAGGSDCVNNNSNNIATTPPINWMETGANDLPSQMGISTVTSGSLSTPRYATPAEASAATSGAKIWPTLSGAAGVPRLPAGSAPFANYGPLWSYGRPVQSNGTTLITPAQANSTIGGKVLDTDKLMYGQVGAGVNDYLTEANYPTSVGNGFSISNPPSPYNQTGDSNYFLSPAGRPGVADRRILNIVLIDCRTPPVGSGACGVMNVVGIGKFFMQKKADFSGSPKKLFVEFTGLVEPVPSSEVKLYK</sequence>
<dbReference type="Proteomes" id="UP000448575">
    <property type="component" value="Unassembled WGS sequence"/>
</dbReference>
<feature type="transmembrane region" description="Helical" evidence="1">
    <location>
        <begin position="21"/>
        <end position="42"/>
    </location>
</feature>
<keyword evidence="1" id="KW-1133">Transmembrane helix</keyword>
<keyword evidence="1" id="KW-0812">Transmembrane</keyword>
<evidence type="ECO:0000313" key="4">
    <source>
        <dbReference type="Proteomes" id="UP000448575"/>
    </source>
</evidence>
<evidence type="ECO:0000313" key="3">
    <source>
        <dbReference type="EMBL" id="MYN03069.1"/>
    </source>
</evidence>
<dbReference type="EMBL" id="WWCJ01000008">
    <property type="protein sequence ID" value="MYN03069.1"/>
    <property type="molecule type" value="Genomic_DNA"/>
</dbReference>
<keyword evidence="4" id="KW-1185">Reference proteome</keyword>
<protein>
    <recommendedName>
        <fullName evidence="2">Putative Flp pilus-assembly TadG-like N-terminal domain-containing protein</fullName>
    </recommendedName>
</protein>
<keyword evidence="1" id="KW-0472">Membrane</keyword>
<dbReference type="RefSeq" id="WP_161026046.1">
    <property type="nucleotide sequence ID" value="NZ_WWCJ01000008.1"/>
</dbReference>
<accession>A0A6N9HI88</accession>
<comment type="caution">
    <text evidence="3">The sequence shown here is derived from an EMBL/GenBank/DDBJ whole genome shotgun (WGS) entry which is preliminary data.</text>
</comment>
<reference evidence="3 4" key="1">
    <citation type="submission" date="2019-12" db="EMBL/GenBank/DDBJ databases">
        <title>Novel species isolated from a subtropical stream in China.</title>
        <authorList>
            <person name="Lu H."/>
        </authorList>
    </citation>
    <scope>NUCLEOTIDE SEQUENCE [LARGE SCALE GENOMIC DNA]</scope>
    <source>
        <strain evidence="3 4">DS3</strain>
    </source>
</reference>
<gene>
    <name evidence="3" type="ORF">GTP41_13245</name>
</gene>
<evidence type="ECO:0000259" key="2">
    <source>
        <dbReference type="Pfam" id="PF13400"/>
    </source>
</evidence>
<name>A0A6N9HI88_9BURK</name>
<feature type="domain" description="Putative Flp pilus-assembly TadG-like N-terminal" evidence="2">
    <location>
        <begin position="13"/>
        <end position="60"/>
    </location>
</feature>
<dbReference type="InterPro" id="IPR028087">
    <property type="entry name" value="Tad_N"/>
</dbReference>
<evidence type="ECO:0000256" key="1">
    <source>
        <dbReference type="SAM" id="Phobius"/>
    </source>
</evidence>